<evidence type="ECO:0000313" key="11">
    <source>
        <dbReference type="EMBL" id="KAJ4801002.1"/>
    </source>
</evidence>
<feature type="domain" description="R13L1/DRL21-like LRR repeat region" evidence="10">
    <location>
        <begin position="570"/>
        <end position="694"/>
    </location>
</feature>
<dbReference type="Gene3D" id="1.10.8.430">
    <property type="entry name" value="Helical domain of apoptotic protease-activating factors"/>
    <property type="match status" value="1"/>
</dbReference>
<evidence type="ECO:0000313" key="12">
    <source>
        <dbReference type="Proteomes" id="UP001140206"/>
    </source>
</evidence>
<dbReference type="SUPFAM" id="SSF52058">
    <property type="entry name" value="L domain-like"/>
    <property type="match status" value="2"/>
</dbReference>
<keyword evidence="6" id="KW-0067">ATP-binding</keyword>
<evidence type="ECO:0000256" key="5">
    <source>
        <dbReference type="ARBA" id="ARBA00022821"/>
    </source>
</evidence>
<dbReference type="InterPro" id="IPR041118">
    <property type="entry name" value="Rx_N"/>
</dbReference>
<dbReference type="Pfam" id="PF00931">
    <property type="entry name" value="NB-ARC"/>
    <property type="match status" value="1"/>
</dbReference>
<dbReference type="Gene3D" id="1.20.5.4130">
    <property type="match status" value="1"/>
</dbReference>
<feature type="domain" description="Disease resistance N-terminal" evidence="8">
    <location>
        <begin position="21"/>
        <end position="101"/>
    </location>
</feature>
<dbReference type="SUPFAM" id="SSF52540">
    <property type="entry name" value="P-loop containing nucleoside triphosphate hydrolases"/>
    <property type="match status" value="1"/>
</dbReference>
<feature type="domain" description="NB-ARC" evidence="7">
    <location>
        <begin position="176"/>
        <end position="241"/>
    </location>
</feature>
<dbReference type="InterPro" id="IPR032675">
    <property type="entry name" value="LRR_dom_sf"/>
</dbReference>
<dbReference type="InterPro" id="IPR042197">
    <property type="entry name" value="Apaf_helical"/>
</dbReference>
<evidence type="ECO:0000256" key="3">
    <source>
        <dbReference type="ARBA" id="ARBA00022737"/>
    </source>
</evidence>
<dbReference type="EMBL" id="JAMFTS010000002">
    <property type="protein sequence ID" value="KAJ4801002.1"/>
    <property type="molecule type" value="Genomic_DNA"/>
</dbReference>
<dbReference type="Proteomes" id="UP001140206">
    <property type="component" value="Chromosome 2"/>
</dbReference>
<keyword evidence="3" id="KW-0677">Repeat</keyword>
<sequence length="1160" mass="132249">MLPAFGLEKVAFQVAFKLIIELIKYAKDQKEMQLGLKNELARLEKSLPQIEAVVTAVDQSLIREENQPLVEWLWQLRDASDLADDVMDEVQYNLVKEKVEPAGKASKMGIICRRMVYKDPYLTRLQKAVKALDEVAANVGDFYTLAQDLVKNKNEKAKLDIINRETSSTLNAETQVFGRKGWEKLLAPLSYGESGSMILLTTRMKSVADSHGSNLIEPIFLKGLNERDTWDLFERFAFGQEDPSYHKELSELGRHIVKKLGGSPLAIKTVGALLRSNLSDEFWRSILLSELWSIKDEQNNIMPALRLTYQYLPSHLKPCFSYCTIFPQDHCFDKEQLIYMWMAVGLVPRYVDGMRRPEDIGSDYFNDLVNKSIFNHDKFRGYVMHHLIHELSTFVSKGECFRCQSGNLEQIPNTVRHLNVHVTNPNTKLKFSTLSKVRTLILNVNLNNQDPGHELHCINEMLKEMKSLRCLSLSSSTLSEFPDSVGDLLFLRYFNLSCFIRKIPKSMSRLYLLQTMVYLGCEIEADMLGALINLRHLVVSQSVQTPVGIERLTSLQELNFIVGKVSGHNISELRNMKELRILSIKNLQNVGSPTEANQADLTNKVNLHDLTLEWYPKRSIEEANDDEKVLNNLKPPSGLKKLKVKYYMGKNPPLWLKPDSLSKLTTIEIYSCNWEHLPSMEELPLLKSLYFGQMSALRSISHECNQLSQVVAFPSLEELSFWFMPSIERWFLANQPSTWMDHLRKLSIEECPQLSHLPPLPATLRELSLKKLGIVVLPNFWKDQNGTACCLPSLSYIEIIDCSRLLSLTKGFFQQPEILMDLEELVIWRCKELKYLPPGGFSKLISLKLLSIAECPNIQGSIAEDHCFLPPALKNLNVRYSCGDLGITLPKALEYINSLNTLELCGCANFRCLPPKGLLIRWKTLRFLTLTECQDLTSIKSILGLCSIESLEIRGCPKLGAELDVLENRGIGKIKKWFSDCSMGVFVFFHIFLTLCSPISEQSIPDSTELPSMVISSHETTERQILTVSKLQIDDPLLLSIEPLRSLSTVRELTIGHSSKLTVLQGQWLLQNRNSLMVLKLHCLQFHLPLSIGVLSNLRSLQLWDAYELQSLPKLPPCLQELSIYDCNEEFSRRYHIKSGVDWPKISHIPKVVITVKIDF</sequence>
<dbReference type="GO" id="GO:0051707">
    <property type="term" value="P:response to other organism"/>
    <property type="evidence" value="ECO:0007669"/>
    <property type="project" value="UniProtKB-ARBA"/>
</dbReference>
<dbReference type="Gene3D" id="1.10.10.10">
    <property type="entry name" value="Winged helix-like DNA-binding domain superfamily/Winged helix DNA-binding domain"/>
    <property type="match status" value="1"/>
</dbReference>
<protein>
    <submittedName>
        <fullName evidence="11">Disease resistance protein RGA2</fullName>
    </submittedName>
</protein>
<dbReference type="InterPro" id="IPR056789">
    <property type="entry name" value="LRR_R13L1-DRL21"/>
</dbReference>
<dbReference type="Pfam" id="PF18052">
    <property type="entry name" value="Rx_N"/>
    <property type="match status" value="1"/>
</dbReference>
<dbReference type="InterPro" id="IPR002182">
    <property type="entry name" value="NB-ARC"/>
</dbReference>
<evidence type="ECO:0000256" key="6">
    <source>
        <dbReference type="ARBA" id="ARBA00022840"/>
    </source>
</evidence>
<gene>
    <name evidence="11" type="ORF">LUZ62_052248</name>
</gene>
<keyword evidence="2" id="KW-0433">Leucine-rich repeat</keyword>
<dbReference type="InterPro" id="IPR027417">
    <property type="entry name" value="P-loop_NTPase"/>
</dbReference>
<dbReference type="InterPro" id="IPR036388">
    <property type="entry name" value="WH-like_DNA-bd_sf"/>
</dbReference>
<evidence type="ECO:0000256" key="1">
    <source>
        <dbReference type="ARBA" id="ARBA00008894"/>
    </source>
</evidence>
<evidence type="ECO:0000259" key="7">
    <source>
        <dbReference type="Pfam" id="PF00931"/>
    </source>
</evidence>
<proteinExistence type="inferred from homology"/>
<dbReference type="Pfam" id="PF23559">
    <property type="entry name" value="WHD_DRP"/>
    <property type="match status" value="1"/>
</dbReference>
<evidence type="ECO:0000259" key="9">
    <source>
        <dbReference type="Pfam" id="PF23559"/>
    </source>
</evidence>
<keyword evidence="5" id="KW-0611">Plant defense</keyword>
<dbReference type="GO" id="GO:0005524">
    <property type="term" value="F:ATP binding"/>
    <property type="evidence" value="ECO:0007669"/>
    <property type="project" value="UniProtKB-KW"/>
</dbReference>
<comment type="similarity">
    <text evidence="1">Belongs to the disease resistance NB-LRR family.</text>
</comment>
<reference evidence="11" key="1">
    <citation type="submission" date="2022-08" db="EMBL/GenBank/DDBJ databases">
        <authorList>
            <person name="Marques A."/>
        </authorList>
    </citation>
    <scope>NUCLEOTIDE SEQUENCE</scope>
    <source>
        <strain evidence="11">RhyPub2mFocal</strain>
        <tissue evidence="11">Leaves</tissue>
    </source>
</reference>
<dbReference type="GO" id="GO:0006952">
    <property type="term" value="P:defense response"/>
    <property type="evidence" value="ECO:0007669"/>
    <property type="project" value="UniProtKB-KW"/>
</dbReference>
<keyword evidence="4" id="KW-0547">Nucleotide-binding</keyword>
<dbReference type="GO" id="GO:0043531">
    <property type="term" value="F:ADP binding"/>
    <property type="evidence" value="ECO:0007669"/>
    <property type="project" value="InterPro"/>
</dbReference>
<feature type="domain" description="Disease resistance protein winged helix" evidence="9">
    <location>
        <begin position="325"/>
        <end position="391"/>
    </location>
</feature>
<dbReference type="InterPro" id="IPR058922">
    <property type="entry name" value="WHD_DRP"/>
</dbReference>
<evidence type="ECO:0000259" key="10">
    <source>
        <dbReference type="Pfam" id="PF25019"/>
    </source>
</evidence>
<dbReference type="PANTHER" id="PTHR36766">
    <property type="entry name" value="PLANT BROAD-SPECTRUM MILDEW RESISTANCE PROTEIN RPW8"/>
    <property type="match status" value="1"/>
</dbReference>
<dbReference type="PANTHER" id="PTHR36766:SF61">
    <property type="entry name" value="NB-ARC DOMAIN DISEASE RESISTANCE PROTEIN"/>
    <property type="match status" value="1"/>
</dbReference>
<organism evidence="11 12">
    <name type="scientific">Rhynchospora pubera</name>
    <dbReference type="NCBI Taxonomy" id="906938"/>
    <lineage>
        <taxon>Eukaryota</taxon>
        <taxon>Viridiplantae</taxon>
        <taxon>Streptophyta</taxon>
        <taxon>Embryophyta</taxon>
        <taxon>Tracheophyta</taxon>
        <taxon>Spermatophyta</taxon>
        <taxon>Magnoliopsida</taxon>
        <taxon>Liliopsida</taxon>
        <taxon>Poales</taxon>
        <taxon>Cyperaceae</taxon>
        <taxon>Cyperoideae</taxon>
        <taxon>Rhynchosporeae</taxon>
        <taxon>Rhynchospora</taxon>
    </lineage>
</organism>
<evidence type="ECO:0000256" key="4">
    <source>
        <dbReference type="ARBA" id="ARBA00022741"/>
    </source>
</evidence>
<dbReference type="Pfam" id="PF25019">
    <property type="entry name" value="LRR_R13L1-DRL21"/>
    <property type="match status" value="1"/>
</dbReference>
<dbReference type="Gene3D" id="3.80.10.10">
    <property type="entry name" value="Ribonuclease Inhibitor"/>
    <property type="match status" value="3"/>
</dbReference>
<evidence type="ECO:0000259" key="8">
    <source>
        <dbReference type="Pfam" id="PF18052"/>
    </source>
</evidence>
<comment type="caution">
    <text evidence="11">The sequence shown here is derived from an EMBL/GenBank/DDBJ whole genome shotgun (WGS) entry which is preliminary data.</text>
</comment>
<accession>A0AAV8GES3</accession>
<keyword evidence="12" id="KW-1185">Reference proteome</keyword>
<dbReference type="AlphaFoldDB" id="A0AAV8GES3"/>
<evidence type="ECO:0000256" key="2">
    <source>
        <dbReference type="ARBA" id="ARBA00022614"/>
    </source>
</evidence>
<name>A0AAV8GES3_9POAL</name>